<keyword evidence="2" id="KW-0812">Transmembrane</keyword>
<evidence type="ECO:0000313" key="4">
    <source>
        <dbReference type="Proteomes" id="UP000538666"/>
    </source>
</evidence>
<keyword evidence="4" id="KW-1185">Reference proteome</keyword>
<dbReference type="PROSITE" id="PS51257">
    <property type="entry name" value="PROKAR_LIPOPROTEIN"/>
    <property type="match status" value="1"/>
</dbReference>
<gene>
    <name evidence="3" type="ORF">HNQ77_002321</name>
</gene>
<keyword evidence="2" id="KW-1133">Transmembrane helix</keyword>
<dbReference type="EMBL" id="JACHEK010000004">
    <property type="protein sequence ID" value="MBB6144369.1"/>
    <property type="molecule type" value="Genomic_DNA"/>
</dbReference>
<reference evidence="3 4" key="1">
    <citation type="submission" date="2020-08" db="EMBL/GenBank/DDBJ databases">
        <title>Genomic Encyclopedia of Type Strains, Phase IV (KMG-IV): sequencing the most valuable type-strain genomes for metagenomic binning, comparative biology and taxonomic classification.</title>
        <authorList>
            <person name="Goeker M."/>
        </authorList>
    </citation>
    <scope>NUCLEOTIDE SEQUENCE [LARGE SCALE GENOMIC DNA]</scope>
    <source>
        <strain evidence="3 4">DSM 103733</strain>
    </source>
</reference>
<dbReference type="AlphaFoldDB" id="A0A841JXA8"/>
<evidence type="ECO:0000313" key="3">
    <source>
        <dbReference type="EMBL" id="MBB6144369.1"/>
    </source>
</evidence>
<protein>
    <submittedName>
        <fullName evidence="3">XapX domain-containing protein</fullName>
    </submittedName>
</protein>
<evidence type="ECO:0000256" key="1">
    <source>
        <dbReference type="SAM" id="MobiDB-lite"/>
    </source>
</evidence>
<dbReference type="InterPro" id="IPR020017">
    <property type="entry name" value="XapX_domain"/>
</dbReference>
<dbReference type="NCBIfam" id="TIGR03510">
    <property type="entry name" value="XapX"/>
    <property type="match status" value="1"/>
</dbReference>
<proteinExistence type="predicted"/>
<feature type="transmembrane region" description="Helical" evidence="2">
    <location>
        <begin position="28"/>
        <end position="46"/>
    </location>
</feature>
<organism evidence="3 4">
    <name type="scientific">Silvibacterium bohemicum</name>
    <dbReference type="NCBI Taxonomy" id="1577686"/>
    <lineage>
        <taxon>Bacteria</taxon>
        <taxon>Pseudomonadati</taxon>
        <taxon>Acidobacteriota</taxon>
        <taxon>Terriglobia</taxon>
        <taxon>Terriglobales</taxon>
        <taxon>Acidobacteriaceae</taxon>
        <taxon>Silvibacterium</taxon>
    </lineage>
</organism>
<dbReference type="Proteomes" id="UP000538666">
    <property type="component" value="Unassembled WGS sequence"/>
</dbReference>
<evidence type="ECO:0000256" key="2">
    <source>
        <dbReference type="SAM" id="Phobius"/>
    </source>
</evidence>
<name>A0A841JXA8_9BACT</name>
<keyword evidence="2" id="KW-0472">Membrane</keyword>
<comment type="caution">
    <text evidence="3">The sequence shown here is derived from an EMBL/GenBank/DDBJ whole genome shotgun (WGS) entry which is preliminary data.</text>
</comment>
<feature type="region of interest" description="Disordered" evidence="1">
    <location>
        <begin position="80"/>
        <end position="99"/>
    </location>
</feature>
<sequence length="99" mass="10331">MKLMIGVVVSFIVGAGCRYFDIPVPSPPVIPGALLVLAMTIGYSATNKFLNRKGEFASTSHLCGGPTGISVRNAKTDCHPNIAGGDTRPDIATNATDVR</sequence>
<accession>A0A841JXA8</accession>